<sequence length="449" mass="50409">MELINQSNNSLSTGLHTAWLLATLGSKPSIRSKLIKKSTINYLSIPELCHELLASTNSTINDAQDKDAIIYEPPTPGNNIRYVSNIMHGISILYRTKINYLMNDLIYIESRLKCHYQNSYNDIVDLSSGSLIKTCLAPSMAKKRAIQYLSDDPAFSIQLGLVAPFTEETDEIAKRRKLDILQKDNDDFPLVNGNGGGLVDQLNFHSMTFTLHPQLDNSFEAEDHSSLNNGNNIGLSTDSEVIPDFEFDNNGDIVGIAGENLLLDSRSPTRELIHNEQADALNVTFDGNDVHEVNPIPLNQTTSMEKLPFRKLLIDNHTRIDSDSMIHFVMNYESRMNTVMEPVKSVDEVVNNIYGVVDAAPPFTRFVNKITLPNANNNNHNNSVEQSFFTRTASILQKTEETGNENTEEGRNTMNIRNYTMEPEIPDPNMYSKMGAILNCQENQNIFSI</sequence>
<accession>A0A8H6BRT3</accession>
<gene>
    <name evidence="2" type="ORF">FOB64_006277</name>
</gene>
<evidence type="ECO:0000313" key="2">
    <source>
        <dbReference type="EMBL" id="KAF6063286.1"/>
    </source>
</evidence>
<dbReference type="Pfam" id="PF04825">
    <property type="entry name" value="Rad21_Rec8_N"/>
    <property type="match status" value="1"/>
</dbReference>
<dbReference type="EMBL" id="JABWAD010000061">
    <property type="protein sequence ID" value="KAF6063286.1"/>
    <property type="molecule type" value="Genomic_DNA"/>
</dbReference>
<feature type="domain" description="Rad21/Rec8-like protein N-terminal" evidence="1">
    <location>
        <begin position="12"/>
        <end position="127"/>
    </location>
</feature>
<evidence type="ECO:0000313" key="3">
    <source>
        <dbReference type="Proteomes" id="UP000536275"/>
    </source>
</evidence>
<evidence type="ECO:0000259" key="1">
    <source>
        <dbReference type="Pfam" id="PF04825"/>
    </source>
</evidence>
<comment type="caution">
    <text evidence="2">The sequence shown here is derived from an EMBL/GenBank/DDBJ whole genome shotgun (WGS) entry which is preliminary data.</text>
</comment>
<organism evidence="2 3">
    <name type="scientific">Candida albicans</name>
    <name type="common">Yeast</name>
    <dbReference type="NCBI Taxonomy" id="5476"/>
    <lineage>
        <taxon>Eukaryota</taxon>
        <taxon>Fungi</taxon>
        <taxon>Dikarya</taxon>
        <taxon>Ascomycota</taxon>
        <taxon>Saccharomycotina</taxon>
        <taxon>Pichiomycetes</taxon>
        <taxon>Debaryomycetaceae</taxon>
        <taxon>Candida/Lodderomyces clade</taxon>
        <taxon>Candida</taxon>
    </lineage>
</organism>
<name>A0A8H6BRT3_CANAX</name>
<dbReference type="InterPro" id="IPR006910">
    <property type="entry name" value="Rad21_Rec8_N"/>
</dbReference>
<reference evidence="2 3" key="1">
    <citation type="submission" date="2020-03" db="EMBL/GenBank/DDBJ databases">
        <title>FDA dAtabase for Regulatory Grade micrObial Sequences (FDA-ARGOS): Supporting development and validation of Infectious Disease Dx tests.</title>
        <authorList>
            <person name="Campos J."/>
            <person name="Goldberg B."/>
            <person name="Tallon L."/>
            <person name="Sadzewicz L."/>
            <person name="Vavikolanu K."/>
            <person name="Mehta A."/>
            <person name="Aluvathingal J."/>
            <person name="Nadendla S."/>
            <person name="Nandy P."/>
            <person name="Geyer C."/>
            <person name="Yan Y."/>
            <person name="Sichtig H."/>
        </authorList>
    </citation>
    <scope>NUCLEOTIDE SEQUENCE [LARGE SCALE GENOMIC DNA]</scope>
    <source>
        <strain evidence="2 3">FDAARGOS_656</strain>
    </source>
</reference>
<protein>
    <submittedName>
        <fullName evidence="2">N terminus of Rad21 / Rec8 like family protein</fullName>
    </submittedName>
</protein>
<dbReference type="Proteomes" id="UP000536275">
    <property type="component" value="Unassembled WGS sequence"/>
</dbReference>
<dbReference type="AlphaFoldDB" id="A0A8H6BRT3"/>
<proteinExistence type="predicted"/>